<comment type="caution">
    <text evidence="2">The sequence shown here is derived from an EMBL/GenBank/DDBJ whole genome shotgun (WGS) entry which is preliminary data.</text>
</comment>
<feature type="compositionally biased region" description="Basic residues" evidence="1">
    <location>
        <begin position="93"/>
        <end position="104"/>
    </location>
</feature>
<feature type="compositionally biased region" description="Polar residues" evidence="1">
    <location>
        <begin position="176"/>
        <end position="206"/>
    </location>
</feature>
<accession>A0AAW0B399</accession>
<name>A0AAW0B399_9AGAR</name>
<feature type="compositionally biased region" description="Basic residues" evidence="1">
    <location>
        <begin position="127"/>
        <end position="136"/>
    </location>
</feature>
<feature type="compositionally biased region" description="Polar residues" evidence="1">
    <location>
        <begin position="158"/>
        <end position="168"/>
    </location>
</feature>
<evidence type="ECO:0000256" key="1">
    <source>
        <dbReference type="SAM" id="MobiDB-lite"/>
    </source>
</evidence>
<reference evidence="2 3" key="1">
    <citation type="submission" date="2024-01" db="EMBL/GenBank/DDBJ databases">
        <title>A draft genome for a cacao thread blight-causing isolate of Paramarasmius palmivorus.</title>
        <authorList>
            <person name="Baruah I.K."/>
            <person name="Bukari Y."/>
            <person name="Amoako-Attah I."/>
            <person name="Meinhardt L.W."/>
            <person name="Bailey B.A."/>
            <person name="Cohen S.P."/>
        </authorList>
    </citation>
    <scope>NUCLEOTIDE SEQUENCE [LARGE SCALE GENOMIC DNA]</scope>
    <source>
        <strain evidence="2 3">GH-12</strain>
    </source>
</reference>
<feature type="compositionally biased region" description="Basic and acidic residues" evidence="1">
    <location>
        <begin position="1"/>
        <end position="12"/>
    </location>
</feature>
<sequence>MQSSELRVDVRNTRPKFTPSKAGALVKDGESRRRGVDVKGKAPVIAGESSELDSKGGLLPSEDGFPAKVRVKDLSAPAVAGDRNSAGTELKAVRSRRLSSKARHAREGISLLDKFTDESYHGESRRAVRKSGRSKPSRSLDVTGQNDVPGDSRVGAAANQTDGFNSLTDTEDELPSPSTIFSATATRASSGTLSSRGNGSPCQVTDNSDKCGDVRGEISLGRLPGTDNVSNRRSDDVDGVSGVVTKESSLPISLGDSAEPVKQPSRVFSDAIPFVDDEASVSEDDGSDCKESSVSPLLDADCIHPDLKSLYVTMDWINSLRRSCFIGYPNTEKSERDKDSDSLAAAPYSSISKSVSMRSQKVAESFEPVAAVNVLDRGAPAYRTFEDGIPLYDGRTKPGTKGFQFGSRDWEAYTKLPSYPFPEVEDNSLVTVAFTLTGFRGNNSTHHTVHFNGLFAIILGKVDD</sequence>
<gene>
    <name evidence="2" type="ORF">VNI00_017905</name>
</gene>
<protein>
    <submittedName>
        <fullName evidence="2">Uncharacterized protein</fullName>
    </submittedName>
</protein>
<dbReference type="Proteomes" id="UP001383192">
    <property type="component" value="Unassembled WGS sequence"/>
</dbReference>
<feature type="region of interest" description="Disordered" evidence="1">
    <location>
        <begin position="1"/>
        <end position="42"/>
    </location>
</feature>
<feature type="compositionally biased region" description="Basic and acidic residues" evidence="1">
    <location>
        <begin position="114"/>
        <end position="126"/>
    </location>
</feature>
<feature type="region of interest" description="Disordered" evidence="1">
    <location>
        <begin position="76"/>
        <end position="210"/>
    </location>
</feature>
<dbReference type="EMBL" id="JAYKXP010000196">
    <property type="protein sequence ID" value="KAK7019816.1"/>
    <property type="molecule type" value="Genomic_DNA"/>
</dbReference>
<feature type="compositionally biased region" description="Basic and acidic residues" evidence="1">
    <location>
        <begin position="27"/>
        <end position="40"/>
    </location>
</feature>
<evidence type="ECO:0000313" key="3">
    <source>
        <dbReference type="Proteomes" id="UP001383192"/>
    </source>
</evidence>
<proteinExistence type="predicted"/>
<dbReference type="AlphaFoldDB" id="A0AAW0B399"/>
<keyword evidence="3" id="KW-1185">Reference proteome</keyword>
<evidence type="ECO:0000313" key="2">
    <source>
        <dbReference type="EMBL" id="KAK7019816.1"/>
    </source>
</evidence>
<organism evidence="2 3">
    <name type="scientific">Paramarasmius palmivorus</name>
    <dbReference type="NCBI Taxonomy" id="297713"/>
    <lineage>
        <taxon>Eukaryota</taxon>
        <taxon>Fungi</taxon>
        <taxon>Dikarya</taxon>
        <taxon>Basidiomycota</taxon>
        <taxon>Agaricomycotina</taxon>
        <taxon>Agaricomycetes</taxon>
        <taxon>Agaricomycetidae</taxon>
        <taxon>Agaricales</taxon>
        <taxon>Marasmiineae</taxon>
        <taxon>Marasmiaceae</taxon>
        <taxon>Paramarasmius</taxon>
    </lineage>
</organism>